<dbReference type="InterPro" id="IPR022641">
    <property type="entry name" value="CheR_N"/>
</dbReference>
<dbReference type="Pfam" id="PF01739">
    <property type="entry name" value="CheR"/>
    <property type="match status" value="1"/>
</dbReference>
<dbReference type="SMART" id="SM00138">
    <property type="entry name" value="MeTrc"/>
    <property type="match status" value="1"/>
</dbReference>
<dbReference type="InterPro" id="IPR026024">
    <property type="entry name" value="Chemotaxis_MeTrfase_CheR"/>
</dbReference>
<dbReference type="PANTHER" id="PTHR24422:SF19">
    <property type="entry name" value="CHEMOTAXIS PROTEIN METHYLTRANSFERASE"/>
    <property type="match status" value="1"/>
</dbReference>
<reference evidence="6 7" key="1">
    <citation type="submission" date="2018-02" db="EMBL/GenBank/DDBJ databases">
        <title>Reclassifiation of [Polyangium] brachysporum DSM 7029 as Guopingzhaonella breviflexa gen. nov., sp. nov., a member of the family Comamonadaceae.</title>
        <authorList>
            <person name="Tang B."/>
        </authorList>
    </citation>
    <scope>NUCLEOTIDE SEQUENCE [LARGE SCALE GENOMIC DNA]</scope>
    <source>
        <strain evidence="6 7">DSM 15344</strain>
    </source>
</reference>
<comment type="caution">
    <text evidence="6">The sequence shown here is derived from an EMBL/GenBank/DDBJ whole genome shotgun (WGS) entry which is preliminary data.</text>
</comment>
<dbReference type="InterPro" id="IPR029063">
    <property type="entry name" value="SAM-dependent_MTases_sf"/>
</dbReference>
<name>A0A2S5T0W1_9BURK</name>
<keyword evidence="3 5" id="KW-0808">Transferase</keyword>
<dbReference type="GO" id="GO:0032259">
    <property type="term" value="P:methylation"/>
    <property type="evidence" value="ECO:0007669"/>
    <property type="project" value="UniProtKB-KW"/>
</dbReference>
<dbReference type="Pfam" id="PF03705">
    <property type="entry name" value="CheR_N"/>
    <property type="match status" value="1"/>
</dbReference>
<dbReference type="SUPFAM" id="SSF53335">
    <property type="entry name" value="S-adenosyl-L-methionine-dependent methyltransferases"/>
    <property type="match status" value="1"/>
</dbReference>
<dbReference type="GO" id="GO:0008983">
    <property type="term" value="F:protein-glutamate O-methyltransferase activity"/>
    <property type="evidence" value="ECO:0007669"/>
    <property type="project" value="UniProtKB-EC"/>
</dbReference>
<keyword evidence="7" id="KW-1185">Reference proteome</keyword>
<dbReference type="EC" id="2.1.1.80" evidence="5"/>
<comment type="function">
    <text evidence="5">Methylation of the membrane-bound methyl-accepting chemotaxis proteins (MCP) to form gamma-glutamyl methyl ester residues in MCP.</text>
</comment>
<evidence type="ECO:0000256" key="4">
    <source>
        <dbReference type="ARBA" id="ARBA00022691"/>
    </source>
</evidence>
<proteinExistence type="predicted"/>
<dbReference type="PIRSF" id="PIRSF000410">
    <property type="entry name" value="CheR"/>
    <property type="match status" value="1"/>
</dbReference>
<dbReference type="PRINTS" id="PR00996">
    <property type="entry name" value="CHERMTFRASE"/>
</dbReference>
<dbReference type="SUPFAM" id="SSF47757">
    <property type="entry name" value="Chemotaxis receptor methyltransferase CheR, N-terminal domain"/>
    <property type="match status" value="1"/>
</dbReference>
<keyword evidence="2 5" id="KW-0489">Methyltransferase</keyword>
<dbReference type="InterPro" id="IPR050903">
    <property type="entry name" value="Bact_Chemotaxis_MeTrfase"/>
</dbReference>
<dbReference type="InterPro" id="IPR022642">
    <property type="entry name" value="CheR_C"/>
</dbReference>
<dbReference type="EMBL" id="PSNY01000022">
    <property type="protein sequence ID" value="PPE68661.1"/>
    <property type="molecule type" value="Genomic_DNA"/>
</dbReference>
<dbReference type="PANTHER" id="PTHR24422">
    <property type="entry name" value="CHEMOTAXIS PROTEIN METHYLTRANSFERASE"/>
    <property type="match status" value="1"/>
</dbReference>
<gene>
    <name evidence="6" type="ORF">C1702_16180</name>
</gene>
<evidence type="ECO:0000256" key="1">
    <source>
        <dbReference type="ARBA" id="ARBA00001541"/>
    </source>
</evidence>
<evidence type="ECO:0000256" key="5">
    <source>
        <dbReference type="PIRNR" id="PIRNR000410"/>
    </source>
</evidence>
<dbReference type="CDD" id="cd02440">
    <property type="entry name" value="AdoMet_MTases"/>
    <property type="match status" value="1"/>
</dbReference>
<sequence>MSAVLPSAAAASPAVADPVIQEFAFDKADFERVRQLIHQRAGISLHAGKQAMVYSRLSRRLRETGHRSFADYLHWLEKGAGAQAEAEWQEFVNCLTTNLTAFFREEHHFRLLAEELRRRGPHHPIHIWCNAASTGEEPYSIAMTVVDTLGHDAPVRILASDIDTRVLATASRGIYEAESRGLTPELLKRHFLRGTGRNTGRIRVKPELARLVEFRTFNLTSPVWSLGSRFDFVFCRNVMIYFDAPTQRRVLERIHAVMEPQGLLFVGHSENFTDARQLFRLRGKTVYQRL</sequence>
<protein>
    <recommendedName>
        <fullName evidence="5">Chemotaxis protein methyltransferase</fullName>
        <ecNumber evidence="5">2.1.1.80</ecNumber>
    </recommendedName>
</protein>
<comment type="catalytic activity">
    <reaction evidence="1 5">
        <text>L-glutamyl-[protein] + S-adenosyl-L-methionine = [protein]-L-glutamate 5-O-methyl ester + S-adenosyl-L-homocysteine</text>
        <dbReference type="Rhea" id="RHEA:24452"/>
        <dbReference type="Rhea" id="RHEA-COMP:10208"/>
        <dbReference type="Rhea" id="RHEA-COMP:10311"/>
        <dbReference type="ChEBI" id="CHEBI:29973"/>
        <dbReference type="ChEBI" id="CHEBI:57856"/>
        <dbReference type="ChEBI" id="CHEBI:59789"/>
        <dbReference type="ChEBI" id="CHEBI:82795"/>
        <dbReference type="EC" id="2.1.1.80"/>
    </reaction>
</comment>
<accession>A0A2S5T0W1</accession>
<dbReference type="InterPro" id="IPR036804">
    <property type="entry name" value="CheR_N_sf"/>
</dbReference>
<dbReference type="Gene3D" id="3.40.50.150">
    <property type="entry name" value="Vaccinia Virus protein VP39"/>
    <property type="match status" value="1"/>
</dbReference>
<evidence type="ECO:0000256" key="2">
    <source>
        <dbReference type="ARBA" id="ARBA00022603"/>
    </source>
</evidence>
<evidence type="ECO:0000256" key="3">
    <source>
        <dbReference type="ARBA" id="ARBA00022679"/>
    </source>
</evidence>
<dbReference type="PROSITE" id="PS50123">
    <property type="entry name" value="CHER"/>
    <property type="match status" value="1"/>
</dbReference>
<dbReference type="AlphaFoldDB" id="A0A2S5T0W1"/>
<evidence type="ECO:0000313" key="6">
    <source>
        <dbReference type="EMBL" id="PPE68661.1"/>
    </source>
</evidence>
<organism evidence="6 7">
    <name type="scientific">Caldimonas thermodepolymerans</name>
    <dbReference type="NCBI Taxonomy" id="215580"/>
    <lineage>
        <taxon>Bacteria</taxon>
        <taxon>Pseudomonadati</taxon>
        <taxon>Pseudomonadota</taxon>
        <taxon>Betaproteobacteria</taxon>
        <taxon>Burkholderiales</taxon>
        <taxon>Sphaerotilaceae</taxon>
        <taxon>Caldimonas</taxon>
    </lineage>
</organism>
<evidence type="ECO:0000313" key="7">
    <source>
        <dbReference type="Proteomes" id="UP000239406"/>
    </source>
</evidence>
<dbReference type="InterPro" id="IPR000780">
    <property type="entry name" value="CheR_MeTrfase"/>
</dbReference>
<dbReference type="Proteomes" id="UP000239406">
    <property type="component" value="Unassembled WGS sequence"/>
</dbReference>
<dbReference type="RefSeq" id="WP_104358755.1">
    <property type="nucleotide sequence ID" value="NZ_CALFFA010000017.1"/>
</dbReference>
<keyword evidence="4 5" id="KW-0949">S-adenosyl-L-methionine</keyword>
<dbReference type="Gene3D" id="1.10.155.10">
    <property type="entry name" value="Chemotaxis receptor methyltransferase CheR, N-terminal domain"/>
    <property type="match status" value="1"/>
</dbReference>